<evidence type="ECO:0000313" key="3">
    <source>
        <dbReference type="EMBL" id="KXG36515.1"/>
    </source>
</evidence>
<dbReference type="OMA" id="QSMEQIN"/>
<keyword evidence="2" id="KW-0732">Signal</keyword>
<sequence length="120" mass="12528">MKGKALAVVALVLALLTLGEGGWTSSKLQSMEQMNGVEAKQGESPLFKGPVPCYPGECARSCRSKGFKNGFCRGGGVIPQYCACVNSTNFMGRKGGNEGKDDVGDGGSKSLFLEDEAMSP</sequence>
<dbReference type="EMBL" id="CM000761">
    <property type="protein sequence ID" value="KXG36515.1"/>
    <property type="molecule type" value="Genomic_DNA"/>
</dbReference>
<evidence type="ECO:0000256" key="1">
    <source>
        <dbReference type="SAM" id="MobiDB-lite"/>
    </source>
</evidence>
<dbReference type="InParanoid" id="A0A1B6QF22"/>
<protein>
    <recommendedName>
        <fullName evidence="5">Knottin scorpion toxin-like domain-containing protein</fullName>
    </recommendedName>
</protein>
<evidence type="ECO:0000313" key="4">
    <source>
        <dbReference type="Proteomes" id="UP000000768"/>
    </source>
</evidence>
<dbReference type="AlphaFoldDB" id="A0A1B6QF22"/>
<dbReference type="GO" id="GO:0006952">
    <property type="term" value="P:defense response"/>
    <property type="evidence" value="ECO:0000318"/>
    <property type="project" value="GO_Central"/>
</dbReference>
<feature type="signal peptide" evidence="2">
    <location>
        <begin position="1"/>
        <end position="21"/>
    </location>
</feature>
<proteinExistence type="predicted"/>
<feature type="region of interest" description="Disordered" evidence="1">
    <location>
        <begin position="95"/>
        <end position="120"/>
    </location>
</feature>
<organism evidence="3 4">
    <name type="scientific">Sorghum bicolor</name>
    <name type="common">Sorghum</name>
    <name type="synonym">Sorghum vulgare</name>
    <dbReference type="NCBI Taxonomy" id="4558"/>
    <lineage>
        <taxon>Eukaryota</taxon>
        <taxon>Viridiplantae</taxon>
        <taxon>Streptophyta</taxon>
        <taxon>Embryophyta</taxon>
        <taxon>Tracheophyta</taxon>
        <taxon>Spermatophyta</taxon>
        <taxon>Magnoliopsida</taxon>
        <taxon>Liliopsida</taxon>
        <taxon>Poales</taxon>
        <taxon>Poaceae</taxon>
        <taxon>PACMAD clade</taxon>
        <taxon>Panicoideae</taxon>
        <taxon>Andropogonodae</taxon>
        <taxon>Andropogoneae</taxon>
        <taxon>Sorghinae</taxon>
        <taxon>Sorghum</taxon>
    </lineage>
</organism>
<feature type="chain" id="PRO_5008589732" description="Knottin scorpion toxin-like domain-containing protein" evidence="2">
    <location>
        <begin position="22"/>
        <end position="120"/>
    </location>
</feature>
<gene>
    <name evidence="3" type="ORF">SORBI_3002G345600</name>
</gene>
<keyword evidence="4" id="KW-1185">Reference proteome</keyword>
<dbReference type="Proteomes" id="UP000000768">
    <property type="component" value="Chromosome 2"/>
</dbReference>
<reference evidence="3 4" key="1">
    <citation type="journal article" date="2009" name="Nature">
        <title>The Sorghum bicolor genome and the diversification of grasses.</title>
        <authorList>
            <person name="Paterson A.H."/>
            <person name="Bowers J.E."/>
            <person name="Bruggmann R."/>
            <person name="Dubchak I."/>
            <person name="Grimwood J."/>
            <person name="Gundlach H."/>
            <person name="Haberer G."/>
            <person name="Hellsten U."/>
            <person name="Mitros T."/>
            <person name="Poliakov A."/>
            <person name="Schmutz J."/>
            <person name="Spannagl M."/>
            <person name="Tang H."/>
            <person name="Wang X."/>
            <person name="Wicker T."/>
            <person name="Bharti A.K."/>
            <person name="Chapman J."/>
            <person name="Feltus F.A."/>
            <person name="Gowik U."/>
            <person name="Grigoriev I.V."/>
            <person name="Lyons E."/>
            <person name="Maher C.A."/>
            <person name="Martis M."/>
            <person name="Narechania A."/>
            <person name="Otillar R.P."/>
            <person name="Penning B.W."/>
            <person name="Salamov A.A."/>
            <person name="Wang Y."/>
            <person name="Zhang L."/>
            <person name="Carpita N.C."/>
            <person name="Freeling M."/>
            <person name="Gingle A.R."/>
            <person name="Hash C.T."/>
            <person name="Keller B."/>
            <person name="Klein P."/>
            <person name="Kresovich S."/>
            <person name="McCann M.C."/>
            <person name="Ming R."/>
            <person name="Peterson D.G."/>
            <person name="Mehboob-ur-Rahman"/>
            <person name="Ware D."/>
            <person name="Westhoff P."/>
            <person name="Mayer K.F."/>
            <person name="Messing J."/>
            <person name="Rokhsar D.S."/>
        </authorList>
    </citation>
    <scope>NUCLEOTIDE SEQUENCE [LARGE SCALE GENOMIC DNA]</scope>
    <source>
        <strain evidence="4">cv. BTx623</strain>
    </source>
</reference>
<evidence type="ECO:0008006" key="5">
    <source>
        <dbReference type="Google" id="ProtNLM"/>
    </source>
</evidence>
<accession>A0A1B6QF22</accession>
<reference evidence="4" key="2">
    <citation type="journal article" date="2018" name="Plant J.">
        <title>The Sorghum bicolor reference genome: improved assembly, gene annotations, a transcriptome atlas, and signatures of genome organization.</title>
        <authorList>
            <person name="McCormick R.F."/>
            <person name="Truong S.K."/>
            <person name="Sreedasyam A."/>
            <person name="Jenkins J."/>
            <person name="Shu S."/>
            <person name="Sims D."/>
            <person name="Kennedy M."/>
            <person name="Amirebrahimi M."/>
            <person name="Weers B.D."/>
            <person name="McKinley B."/>
            <person name="Mattison A."/>
            <person name="Morishige D.T."/>
            <person name="Grimwood J."/>
            <person name="Schmutz J."/>
            <person name="Mullet J.E."/>
        </authorList>
    </citation>
    <scope>NUCLEOTIDE SEQUENCE [LARGE SCALE GENOMIC DNA]</scope>
    <source>
        <strain evidence="4">cv. BTx623</strain>
    </source>
</reference>
<name>A0A1B6QF22_SORBI</name>
<dbReference type="Gramene" id="KXG36515">
    <property type="protein sequence ID" value="KXG36515"/>
    <property type="gene ID" value="SORBI_3002G345600"/>
</dbReference>
<evidence type="ECO:0000256" key="2">
    <source>
        <dbReference type="SAM" id="SignalP"/>
    </source>
</evidence>